<sequence length="18" mass="2094">MTSCLRKKRRLEGECLGI</sequence>
<gene>
    <name evidence="1" type="ORF">MTR67_003697</name>
</gene>
<evidence type="ECO:0000313" key="2">
    <source>
        <dbReference type="Proteomes" id="UP001234989"/>
    </source>
</evidence>
<accession>A0AAF0T744</accession>
<organism evidence="1 2">
    <name type="scientific">Solanum verrucosum</name>
    <dbReference type="NCBI Taxonomy" id="315347"/>
    <lineage>
        <taxon>Eukaryota</taxon>
        <taxon>Viridiplantae</taxon>
        <taxon>Streptophyta</taxon>
        <taxon>Embryophyta</taxon>
        <taxon>Tracheophyta</taxon>
        <taxon>Spermatophyta</taxon>
        <taxon>Magnoliopsida</taxon>
        <taxon>eudicotyledons</taxon>
        <taxon>Gunneridae</taxon>
        <taxon>Pentapetalae</taxon>
        <taxon>asterids</taxon>
        <taxon>lamiids</taxon>
        <taxon>Solanales</taxon>
        <taxon>Solanaceae</taxon>
        <taxon>Solanoideae</taxon>
        <taxon>Solaneae</taxon>
        <taxon>Solanum</taxon>
    </lineage>
</organism>
<dbReference type="AlphaFoldDB" id="A0AAF0T744"/>
<dbReference type="Proteomes" id="UP001234989">
    <property type="component" value="Chromosome 1"/>
</dbReference>
<dbReference type="EMBL" id="CP133612">
    <property type="protein sequence ID" value="WMV10312.1"/>
    <property type="molecule type" value="Genomic_DNA"/>
</dbReference>
<reference evidence="1" key="1">
    <citation type="submission" date="2023-08" db="EMBL/GenBank/DDBJ databases">
        <title>A de novo genome assembly of Solanum verrucosum Schlechtendal, a Mexican diploid species geographically isolated from the other diploid A-genome species in potato relatives.</title>
        <authorList>
            <person name="Hosaka K."/>
        </authorList>
    </citation>
    <scope>NUCLEOTIDE SEQUENCE</scope>
    <source>
        <tissue evidence="1">Young leaves</tissue>
    </source>
</reference>
<evidence type="ECO:0000313" key="1">
    <source>
        <dbReference type="EMBL" id="WMV10312.1"/>
    </source>
</evidence>
<proteinExistence type="predicted"/>
<name>A0AAF0T744_SOLVR</name>
<keyword evidence="2" id="KW-1185">Reference proteome</keyword>
<protein>
    <submittedName>
        <fullName evidence="1">Uncharacterized protein</fullName>
    </submittedName>
</protein>